<feature type="domain" description="Anti-sigma factor NepR" evidence="2">
    <location>
        <begin position="34"/>
        <end position="65"/>
    </location>
</feature>
<proteinExistence type="predicted"/>
<name>A0A936Z8S3_9HYPH</name>
<accession>A0A936Z8S3</accession>
<protein>
    <recommendedName>
        <fullName evidence="2">Anti-sigma factor NepR domain-containing protein</fullName>
    </recommendedName>
</protein>
<keyword evidence="4" id="KW-1185">Reference proteome</keyword>
<dbReference type="EMBL" id="JAEQMY010000003">
    <property type="protein sequence ID" value="MBL0402970.1"/>
    <property type="molecule type" value="Genomic_DNA"/>
</dbReference>
<evidence type="ECO:0000259" key="2">
    <source>
        <dbReference type="Pfam" id="PF18557"/>
    </source>
</evidence>
<evidence type="ECO:0000313" key="4">
    <source>
        <dbReference type="Proteomes" id="UP000605848"/>
    </source>
</evidence>
<reference evidence="3" key="1">
    <citation type="submission" date="2021-01" db="EMBL/GenBank/DDBJ databases">
        <title>Microvirga sp.</title>
        <authorList>
            <person name="Kim M.K."/>
        </authorList>
    </citation>
    <scope>NUCLEOTIDE SEQUENCE</scope>
    <source>
        <strain evidence="3">5420S-16</strain>
    </source>
</reference>
<dbReference type="Pfam" id="PF18557">
    <property type="entry name" value="NepR"/>
    <property type="match status" value="1"/>
</dbReference>
<evidence type="ECO:0000256" key="1">
    <source>
        <dbReference type="SAM" id="MobiDB-lite"/>
    </source>
</evidence>
<gene>
    <name evidence="3" type="ORF">JKG68_03210</name>
</gene>
<sequence>MFSRLHHPHAAGGNGGWSVGTSGLTAAGQSELLRHLGRQLQTSYQGVLKEPAPDRIKQLLERLERDRGQDEHF</sequence>
<evidence type="ECO:0000313" key="3">
    <source>
        <dbReference type="EMBL" id="MBL0402970.1"/>
    </source>
</evidence>
<feature type="region of interest" description="Disordered" evidence="1">
    <location>
        <begin position="1"/>
        <end position="23"/>
    </location>
</feature>
<dbReference type="RefSeq" id="WP_202055813.1">
    <property type="nucleotide sequence ID" value="NZ_JAEQMY010000003.1"/>
</dbReference>
<comment type="caution">
    <text evidence="3">The sequence shown here is derived from an EMBL/GenBank/DDBJ whole genome shotgun (WGS) entry which is preliminary data.</text>
</comment>
<dbReference type="InterPro" id="IPR041649">
    <property type="entry name" value="NepR"/>
</dbReference>
<dbReference type="AlphaFoldDB" id="A0A936Z8S3"/>
<organism evidence="3 4">
    <name type="scientific">Microvirga aerilata</name>
    <dbReference type="NCBI Taxonomy" id="670292"/>
    <lineage>
        <taxon>Bacteria</taxon>
        <taxon>Pseudomonadati</taxon>
        <taxon>Pseudomonadota</taxon>
        <taxon>Alphaproteobacteria</taxon>
        <taxon>Hyphomicrobiales</taxon>
        <taxon>Methylobacteriaceae</taxon>
        <taxon>Microvirga</taxon>
    </lineage>
</organism>
<dbReference type="Proteomes" id="UP000605848">
    <property type="component" value="Unassembled WGS sequence"/>
</dbReference>